<name>A0AAD5QKS8_PARTN</name>
<organism evidence="2 3">
    <name type="scientific">Parelaphostrongylus tenuis</name>
    <name type="common">Meningeal worm</name>
    <dbReference type="NCBI Taxonomy" id="148309"/>
    <lineage>
        <taxon>Eukaryota</taxon>
        <taxon>Metazoa</taxon>
        <taxon>Ecdysozoa</taxon>
        <taxon>Nematoda</taxon>
        <taxon>Chromadorea</taxon>
        <taxon>Rhabditida</taxon>
        <taxon>Rhabditina</taxon>
        <taxon>Rhabditomorpha</taxon>
        <taxon>Strongyloidea</taxon>
        <taxon>Metastrongylidae</taxon>
        <taxon>Parelaphostrongylus</taxon>
    </lineage>
</organism>
<evidence type="ECO:0000313" key="2">
    <source>
        <dbReference type="EMBL" id="KAJ1353109.1"/>
    </source>
</evidence>
<dbReference type="Proteomes" id="UP001196413">
    <property type="component" value="Unassembled WGS sequence"/>
</dbReference>
<proteinExistence type="predicted"/>
<feature type="signal peptide" evidence="1">
    <location>
        <begin position="1"/>
        <end position="25"/>
    </location>
</feature>
<keyword evidence="3" id="KW-1185">Reference proteome</keyword>
<feature type="chain" id="PRO_5042160963" evidence="1">
    <location>
        <begin position="26"/>
        <end position="234"/>
    </location>
</feature>
<reference evidence="2" key="1">
    <citation type="submission" date="2021-06" db="EMBL/GenBank/DDBJ databases">
        <title>Parelaphostrongylus tenuis whole genome reference sequence.</title>
        <authorList>
            <person name="Garwood T.J."/>
            <person name="Larsen P.A."/>
            <person name="Fountain-Jones N.M."/>
            <person name="Garbe J.R."/>
            <person name="Macchietto M.G."/>
            <person name="Kania S.A."/>
            <person name="Gerhold R.W."/>
            <person name="Richards J.E."/>
            <person name="Wolf T.M."/>
        </authorList>
    </citation>
    <scope>NUCLEOTIDE SEQUENCE</scope>
    <source>
        <strain evidence="2">MNPRO001-30</strain>
        <tissue evidence="2">Meninges</tissue>
    </source>
</reference>
<dbReference type="AlphaFoldDB" id="A0AAD5QKS8"/>
<sequence>MRSSKASVELIPVTCLVFVIAPAFGCGTLPSNQARRISFNVTGFTLPVNMVWTTPTEAVKVSGIKLSAMEVQSFVQRVTMQTVTDVLEEQGRRANLFPAVISAIIDQLTVQTNYTPLKCEQVFVNPDRNTMGKNGACYIIGNTVSSTCVMAGGADCNFMARTGVMPVPATHGTISGSVPTTNIIMANWSTQMWQSVMSRVARSLAVRPFGLNFAGVLSMLQVKEGTTSITLLCN</sequence>
<comment type="caution">
    <text evidence="2">The sequence shown here is derived from an EMBL/GenBank/DDBJ whole genome shotgun (WGS) entry which is preliminary data.</text>
</comment>
<evidence type="ECO:0000313" key="3">
    <source>
        <dbReference type="Proteomes" id="UP001196413"/>
    </source>
</evidence>
<evidence type="ECO:0000256" key="1">
    <source>
        <dbReference type="SAM" id="SignalP"/>
    </source>
</evidence>
<accession>A0AAD5QKS8</accession>
<keyword evidence="1" id="KW-0732">Signal</keyword>
<protein>
    <submittedName>
        <fullName evidence="2">Uncharacterized protein</fullName>
    </submittedName>
</protein>
<gene>
    <name evidence="2" type="ORF">KIN20_009667</name>
</gene>
<dbReference type="EMBL" id="JAHQIW010001607">
    <property type="protein sequence ID" value="KAJ1353109.1"/>
    <property type="molecule type" value="Genomic_DNA"/>
</dbReference>